<feature type="compositionally biased region" description="Low complexity" evidence="1">
    <location>
        <begin position="270"/>
        <end position="298"/>
    </location>
</feature>
<feature type="region of interest" description="Disordered" evidence="1">
    <location>
        <begin position="927"/>
        <end position="948"/>
    </location>
</feature>
<feature type="compositionally biased region" description="Low complexity" evidence="1">
    <location>
        <begin position="1160"/>
        <end position="1169"/>
    </location>
</feature>
<keyword evidence="3" id="KW-1185">Reference proteome</keyword>
<feature type="compositionally biased region" description="Polar residues" evidence="1">
    <location>
        <begin position="235"/>
        <end position="262"/>
    </location>
</feature>
<organism evidence="2 3">
    <name type="scientific">Tilletiaria anomala (strain ATCC 24038 / CBS 436.72 / UBC 951)</name>
    <dbReference type="NCBI Taxonomy" id="1037660"/>
    <lineage>
        <taxon>Eukaryota</taxon>
        <taxon>Fungi</taxon>
        <taxon>Dikarya</taxon>
        <taxon>Basidiomycota</taxon>
        <taxon>Ustilaginomycotina</taxon>
        <taxon>Exobasidiomycetes</taxon>
        <taxon>Georgefischeriales</taxon>
        <taxon>Tilletiariaceae</taxon>
        <taxon>Tilletiaria</taxon>
    </lineage>
</organism>
<dbReference type="OMA" id="EREYHAS"/>
<protein>
    <submittedName>
        <fullName evidence="2">Uncharacterized protein</fullName>
    </submittedName>
</protein>
<feature type="compositionally biased region" description="Polar residues" evidence="1">
    <location>
        <begin position="75"/>
        <end position="87"/>
    </location>
</feature>
<feature type="region of interest" description="Disordered" evidence="1">
    <location>
        <begin position="1144"/>
        <end position="1269"/>
    </location>
</feature>
<feature type="region of interest" description="Disordered" evidence="1">
    <location>
        <begin position="707"/>
        <end position="737"/>
    </location>
</feature>
<proteinExistence type="predicted"/>
<feature type="compositionally biased region" description="Low complexity" evidence="1">
    <location>
        <begin position="95"/>
        <end position="108"/>
    </location>
</feature>
<feature type="compositionally biased region" description="Basic and acidic residues" evidence="1">
    <location>
        <begin position="222"/>
        <end position="231"/>
    </location>
</feature>
<dbReference type="HOGENOM" id="CLU_249350_0_0_1"/>
<accession>A0A066VNG4</accession>
<feature type="compositionally biased region" description="Low complexity" evidence="1">
    <location>
        <begin position="1049"/>
        <end position="1058"/>
    </location>
</feature>
<feature type="compositionally biased region" description="Polar residues" evidence="1">
    <location>
        <begin position="1193"/>
        <end position="1204"/>
    </location>
</feature>
<feature type="region of interest" description="Disordered" evidence="1">
    <location>
        <begin position="1012"/>
        <end position="1032"/>
    </location>
</feature>
<feature type="region of interest" description="Disordered" evidence="1">
    <location>
        <begin position="634"/>
        <end position="660"/>
    </location>
</feature>
<feature type="compositionally biased region" description="Low complexity" evidence="1">
    <location>
        <begin position="1012"/>
        <end position="1026"/>
    </location>
</feature>
<feature type="region of interest" description="Disordered" evidence="1">
    <location>
        <begin position="1345"/>
        <end position="1364"/>
    </location>
</feature>
<name>A0A066VNG4_TILAU</name>
<dbReference type="InParanoid" id="A0A066VNG4"/>
<dbReference type="STRING" id="1037660.A0A066VNG4"/>
<dbReference type="RefSeq" id="XP_013242248.1">
    <property type="nucleotide sequence ID" value="XM_013386794.1"/>
</dbReference>
<feature type="compositionally biased region" description="Polar residues" evidence="1">
    <location>
        <begin position="129"/>
        <end position="142"/>
    </location>
</feature>
<feature type="compositionally biased region" description="Low complexity" evidence="1">
    <location>
        <begin position="40"/>
        <end position="54"/>
    </location>
</feature>
<feature type="region of interest" description="Disordered" evidence="1">
    <location>
        <begin position="1"/>
        <end position="363"/>
    </location>
</feature>
<feature type="region of interest" description="Disordered" evidence="1">
    <location>
        <begin position="753"/>
        <end position="778"/>
    </location>
</feature>
<evidence type="ECO:0000313" key="3">
    <source>
        <dbReference type="Proteomes" id="UP000027361"/>
    </source>
</evidence>
<feature type="compositionally biased region" description="Basic and acidic residues" evidence="1">
    <location>
        <begin position="177"/>
        <end position="189"/>
    </location>
</feature>
<dbReference type="EMBL" id="JMSN01000065">
    <property type="protein sequence ID" value="KDN43011.1"/>
    <property type="molecule type" value="Genomic_DNA"/>
</dbReference>
<feature type="compositionally biased region" description="Pro residues" evidence="1">
    <location>
        <begin position="1150"/>
        <end position="1159"/>
    </location>
</feature>
<reference evidence="2 3" key="1">
    <citation type="submission" date="2014-05" db="EMBL/GenBank/DDBJ databases">
        <title>Draft genome sequence of a rare smut relative, Tilletiaria anomala UBC 951.</title>
        <authorList>
            <consortium name="DOE Joint Genome Institute"/>
            <person name="Toome M."/>
            <person name="Kuo A."/>
            <person name="Henrissat B."/>
            <person name="Lipzen A."/>
            <person name="Tritt A."/>
            <person name="Yoshinaga Y."/>
            <person name="Zane M."/>
            <person name="Barry K."/>
            <person name="Grigoriev I.V."/>
            <person name="Spatafora J.W."/>
            <person name="Aimea M.C."/>
        </authorList>
    </citation>
    <scope>NUCLEOTIDE SEQUENCE [LARGE SCALE GENOMIC DNA]</scope>
    <source>
        <strain evidence="2 3">UBC 951</strain>
    </source>
</reference>
<dbReference type="Proteomes" id="UP000027361">
    <property type="component" value="Unassembled WGS sequence"/>
</dbReference>
<feature type="compositionally biased region" description="Low complexity" evidence="1">
    <location>
        <begin position="1218"/>
        <end position="1244"/>
    </location>
</feature>
<dbReference type="GeneID" id="25266086"/>
<dbReference type="OrthoDB" id="2148418at2759"/>
<feature type="compositionally biased region" description="Polar residues" evidence="1">
    <location>
        <begin position="1251"/>
        <end position="1269"/>
    </location>
</feature>
<gene>
    <name evidence="2" type="ORF">K437DRAFT_269259</name>
</gene>
<sequence>MAMLSSPRKRQALGDLNSNNSPHHLLPEHGAHATQSPCKPSRSTTSPAPSSPRAMAKALLGISLPPSTPLRANSACLSTRSTLPHSPSTREHVSSDAPSTPTASACTSDVDDDDAEGYSAAATEESDSELSTSNCETYSSTESNDHEGAAAAVESMTRRRKRRKPLPVIFFGTPSTAEHERRVKYETKLRERRLLRRDSLDLARRRTMTAADLERTLPPADSNERQAHSEPDFNVPSSSASSVQDTTERPSSSAYTTRQLEAQDTDTEPESPSLRSSRLLAPVSQIPSPSLSPVLSKSAVEAESLQHAVAEQEDQRSATTTAGLARDEPNAEISISDPAEDTGSTDLKEVASGKRSSEISAPSEKAAALAALVEAQEPSRELKAPPDLPISMRVLQARAQAISADETITDGFDTTFHEGAAAAAGDVSFTLPLAPLSQADSSVHAAVNELADMLAKLHSTSAVIASPSYAGAAVDEVDAEEQTEEQIERATSQSEAEVAEDGMDALGAQAEKCDQSAESIAGKRSKVQGADDEIDQGSPVEIFELDLALEFAMGLEAAATKEPELFVVQPSSDAAALQDEGPKVGHAATPQRLAPSLAAAADASIASNEASPGVALSTAVFSPISRHRLALQDAFGQSPSNGSDFGDTSPARPQRRRSARLSAKLEELGWEQLQEQQHKMNAIDKENMPPPLLPASNMLREIAFDPFASSSPTKSSPRKPDHHSPANRVPQSPSMGTILGSWADAMIATLSPSKPSSSSFKVSSSPSKPSSSSTTVLSHSTTMPLKCSILSASQAEVEAVFMPFEGRPESQCQAPTDTYEASISDPAETLLSSTTQRTSVLIAPVNDRGPLQKGSVVRPVPRITPMGASKSSVLPQKCGLVRPKSGVTRKLPPSAIPTPVAAPIRKIPAPAKCVRSKVIPVPTTVPRPAATARSLSESNPKLKGAAAGRPAVAATASRDVAASEVKLTSATLDTAVSKSLVATEARDAKPAAPHTLAPAATLSYRPAPASMAAALPGSSAPSAASSDGPVMERRPAAGRLASAKRVLLPSSGTPSASAPRPPRPVPVPTNRRSVASSAAAPSAKVTPKPTSPVKPIVRAAGPGWRRANAEAAAAAAAAATRETATIARNEPTVPRLMGIIRTAGAMRGPSPTPRGPSPPSSQMSDSRSPLKQSAASNRVDRGPFVPQPVFSPTKLTPTSNSTAATVEKGQFTAESRQTSFTSSKTPSSDSLLAPSVALSSSMPPRTARVRNASQSQSEEVSNRSANATSVSAPVGLRAGIAPVIPMSAPDLARLTTRNTRKNEVWVAQLEYREVYIDGAKPPSPSAKIPRIGGAVKLSKADAATARANRAKNRTSVESERSQDDVEEALQLMQAIKEHRLGAGDAQVYQTPIRGYKAKGVRWHKALFVGPSDKYSTEPGLELGERKILAKDCQPCKSLLLKENFCNFDRHGNVSEAEHPLSPRLKKTRIIIQQFKYSIESPSDDEDE</sequence>
<feature type="compositionally biased region" description="Low complexity" evidence="1">
    <location>
        <begin position="1068"/>
        <end position="1095"/>
    </location>
</feature>
<evidence type="ECO:0000313" key="2">
    <source>
        <dbReference type="EMBL" id="KDN43011.1"/>
    </source>
</evidence>
<feature type="compositionally biased region" description="Basic and acidic residues" evidence="1">
    <location>
        <begin position="346"/>
        <end position="357"/>
    </location>
</feature>
<evidence type="ECO:0000256" key="1">
    <source>
        <dbReference type="SAM" id="MobiDB-lite"/>
    </source>
</evidence>
<feature type="region of interest" description="Disordered" evidence="1">
    <location>
        <begin position="1049"/>
        <end position="1098"/>
    </location>
</feature>
<feature type="compositionally biased region" description="Basic and acidic residues" evidence="1">
    <location>
        <begin position="1354"/>
        <end position="1363"/>
    </location>
</feature>
<comment type="caution">
    <text evidence="2">The sequence shown here is derived from an EMBL/GenBank/DDBJ whole genome shotgun (WGS) entry which is preliminary data.</text>
</comment>